<dbReference type="Proteomes" id="UP000054166">
    <property type="component" value="Unassembled WGS sequence"/>
</dbReference>
<dbReference type="GO" id="GO:0005634">
    <property type="term" value="C:nucleus"/>
    <property type="evidence" value="ECO:0007669"/>
    <property type="project" value="TreeGrafter"/>
</dbReference>
<evidence type="ECO:0000256" key="3">
    <source>
        <dbReference type="ARBA" id="ARBA00022801"/>
    </source>
</evidence>
<reference evidence="7 8" key="1">
    <citation type="submission" date="2014-04" db="EMBL/GenBank/DDBJ databases">
        <authorList>
            <consortium name="DOE Joint Genome Institute"/>
            <person name="Kuo A."/>
            <person name="Tarkka M."/>
            <person name="Buscot F."/>
            <person name="Kohler A."/>
            <person name="Nagy L.G."/>
            <person name="Floudas D."/>
            <person name="Copeland A."/>
            <person name="Barry K.W."/>
            <person name="Cichocki N."/>
            <person name="Veneault-Fourrey C."/>
            <person name="LaButti K."/>
            <person name="Lindquist E.A."/>
            <person name="Lipzen A."/>
            <person name="Lundell T."/>
            <person name="Morin E."/>
            <person name="Murat C."/>
            <person name="Sun H."/>
            <person name="Tunlid A."/>
            <person name="Henrissat B."/>
            <person name="Grigoriev I.V."/>
            <person name="Hibbett D.S."/>
            <person name="Martin F."/>
            <person name="Nordberg H.P."/>
            <person name="Cantor M.N."/>
            <person name="Hua S.X."/>
        </authorList>
    </citation>
    <scope>NUCLEOTIDE SEQUENCE [LARGE SCALE GENOMIC DNA]</scope>
    <source>
        <strain evidence="7 8">F 1598</strain>
    </source>
</reference>
<dbReference type="STRING" id="765440.A0A0C3FPE9"/>
<dbReference type="OrthoDB" id="1937899at2759"/>
<dbReference type="AlphaFoldDB" id="A0A0C3FPE9"/>
<dbReference type="InterPro" id="IPR046372">
    <property type="entry name" value="PARG_cat_C"/>
</dbReference>
<dbReference type="GO" id="GO:0005975">
    <property type="term" value="P:carbohydrate metabolic process"/>
    <property type="evidence" value="ECO:0007669"/>
    <property type="project" value="InterPro"/>
</dbReference>
<protein>
    <recommendedName>
        <fullName evidence="2">poly(ADP-ribose) glycohydrolase</fullName>
        <ecNumber evidence="2">3.2.1.143</ecNumber>
    </recommendedName>
</protein>
<gene>
    <name evidence="7" type="ORF">PILCRDRAFT_5096</name>
</gene>
<dbReference type="InterPro" id="IPR048362">
    <property type="entry name" value="PARG_helical"/>
</dbReference>
<dbReference type="PANTHER" id="PTHR12837">
    <property type="entry name" value="POLY ADP-RIBOSE GLYCOHYDROLASE"/>
    <property type="match status" value="1"/>
</dbReference>
<dbReference type="HOGENOM" id="CLU_013388_5_0_1"/>
<dbReference type="GO" id="GO:1990966">
    <property type="term" value="P:ATP generation from poly-ADP-D-ribose"/>
    <property type="evidence" value="ECO:0007669"/>
    <property type="project" value="TreeGrafter"/>
</dbReference>
<feature type="binding site" evidence="4">
    <location>
        <position position="247"/>
    </location>
    <ligand>
        <name>substrate</name>
    </ligand>
</feature>
<evidence type="ECO:0000259" key="6">
    <source>
        <dbReference type="Pfam" id="PF20811"/>
    </source>
</evidence>
<evidence type="ECO:0000259" key="5">
    <source>
        <dbReference type="Pfam" id="PF05028"/>
    </source>
</evidence>
<dbReference type="EC" id="3.2.1.143" evidence="2"/>
<dbReference type="EMBL" id="KN832983">
    <property type="protein sequence ID" value="KIM86020.1"/>
    <property type="molecule type" value="Genomic_DNA"/>
</dbReference>
<feature type="binding site" evidence="4">
    <location>
        <position position="236"/>
    </location>
    <ligand>
        <name>substrate</name>
    </ligand>
</feature>
<comment type="similarity">
    <text evidence="1">Belongs to the poly(ADP-ribose) glycohydrolase family.</text>
</comment>
<dbReference type="PANTHER" id="PTHR12837:SF0">
    <property type="entry name" value="POLY(ADP-RIBOSE) GLYCOHYDROLASE"/>
    <property type="match status" value="1"/>
</dbReference>
<evidence type="ECO:0000313" key="8">
    <source>
        <dbReference type="Proteomes" id="UP000054166"/>
    </source>
</evidence>
<organism evidence="7 8">
    <name type="scientific">Piloderma croceum (strain F 1598)</name>
    <dbReference type="NCBI Taxonomy" id="765440"/>
    <lineage>
        <taxon>Eukaryota</taxon>
        <taxon>Fungi</taxon>
        <taxon>Dikarya</taxon>
        <taxon>Basidiomycota</taxon>
        <taxon>Agaricomycotina</taxon>
        <taxon>Agaricomycetes</taxon>
        <taxon>Agaricomycetidae</taxon>
        <taxon>Atheliales</taxon>
        <taxon>Atheliaceae</taxon>
        <taxon>Piloderma</taxon>
    </lineage>
</organism>
<accession>A0A0C3FPE9</accession>
<dbReference type="InterPro" id="IPR007724">
    <property type="entry name" value="Poly_GlycHdrlase"/>
</dbReference>
<dbReference type="Pfam" id="PF05028">
    <property type="entry name" value="PARG_cat_C"/>
    <property type="match status" value="1"/>
</dbReference>
<feature type="domain" description="PARG catalytic Macro" evidence="5">
    <location>
        <begin position="232"/>
        <end position="404"/>
    </location>
</feature>
<keyword evidence="3" id="KW-0378">Hydrolase</keyword>
<feature type="domain" description="PARG helical" evidence="6">
    <location>
        <begin position="76"/>
        <end position="188"/>
    </location>
</feature>
<dbReference type="GO" id="GO:0006282">
    <property type="term" value="P:regulation of DNA repair"/>
    <property type="evidence" value="ECO:0007669"/>
    <property type="project" value="InterPro"/>
</dbReference>
<dbReference type="InParanoid" id="A0A0C3FPE9"/>
<evidence type="ECO:0000313" key="7">
    <source>
        <dbReference type="EMBL" id="KIM86020.1"/>
    </source>
</evidence>
<dbReference type="GO" id="GO:0004649">
    <property type="term" value="F:poly(ADP-ribose) glycohydrolase activity"/>
    <property type="evidence" value="ECO:0007669"/>
    <property type="project" value="UniProtKB-EC"/>
</dbReference>
<keyword evidence="8" id="KW-1185">Reference proteome</keyword>
<evidence type="ECO:0000256" key="4">
    <source>
        <dbReference type="PIRSR" id="PIRSR607724-2"/>
    </source>
</evidence>
<proteinExistence type="inferred from homology"/>
<name>A0A0C3FPE9_PILCF</name>
<evidence type="ECO:0000256" key="2">
    <source>
        <dbReference type="ARBA" id="ARBA00012255"/>
    </source>
</evidence>
<reference evidence="8" key="2">
    <citation type="submission" date="2015-01" db="EMBL/GenBank/DDBJ databases">
        <title>Evolutionary Origins and Diversification of the Mycorrhizal Mutualists.</title>
        <authorList>
            <consortium name="DOE Joint Genome Institute"/>
            <consortium name="Mycorrhizal Genomics Consortium"/>
            <person name="Kohler A."/>
            <person name="Kuo A."/>
            <person name="Nagy L.G."/>
            <person name="Floudas D."/>
            <person name="Copeland A."/>
            <person name="Barry K.W."/>
            <person name="Cichocki N."/>
            <person name="Veneault-Fourrey C."/>
            <person name="LaButti K."/>
            <person name="Lindquist E.A."/>
            <person name="Lipzen A."/>
            <person name="Lundell T."/>
            <person name="Morin E."/>
            <person name="Murat C."/>
            <person name="Riley R."/>
            <person name="Ohm R."/>
            <person name="Sun H."/>
            <person name="Tunlid A."/>
            <person name="Henrissat B."/>
            <person name="Grigoriev I.V."/>
            <person name="Hibbett D.S."/>
            <person name="Martin F."/>
        </authorList>
    </citation>
    <scope>NUCLEOTIDE SEQUENCE [LARGE SCALE GENOMIC DNA]</scope>
    <source>
        <strain evidence="8">F 1598</strain>
    </source>
</reference>
<dbReference type="GO" id="GO:0009225">
    <property type="term" value="P:nucleotide-sugar metabolic process"/>
    <property type="evidence" value="ECO:0007669"/>
    <property type="project" value="TreeGrafter"/>
</dbReference>
<evidence type="ECO:0000256" key="1">
    <source>
        <dbReference type="ARBA" id="ARBA00009545"/>
    </source>
</evidence>
<dbReference type="GO" id="GO:0005737">
    <property type="term" value="C:cytoplasm"/>
    <property type="evidence" value="ECO:0007669"/>
    <property type="project" value="TreeGrafter"/>
</dbReference>
<dbReference type="Pfam" id="PF20811">
    <property type="entry name" value="PARG_cat_N"/>
    <property type="match status" value="1"/>
</dbReference>
<sequence length="462" mass="51227">MLLPSSPHSLCLDRFSLTDLDMDLVPSWSIIQAVTTVLPKSHLELIEQLEIISVTFRGSSCSNFAYLKLFLLNVWEDGQKFLNETWPKCVQLALEMPVLFPSGCLLPLTQNAPIQQYTTRQVACLVIHQFLCTLDRPSWMQDDGSPDFHIWFGDEQPHPNAVHAYLYALFTYFDRIAADSPTSSHSISFMLRSSALPPIDSPSRGFAKFTIHERSTPEMIPSLLGLPSGACVISANKYIGFGRTGTQEEMHVGSTPEACPAVLITQPLADGEVMVVRGAESMIEMEGYGREAKLGAVLKKSSWDWRARTMLFMDALELDSFETEAGLSVPDLFPGNVDRELMKAYTAFSSYQPLIAVNPSAARYTEVVTGLWGCRAFGGNKEIKTVIQWCAASLAGVPLAFVCEAKEVEFLANLRVFVDQAEKGKWTVSDVFDLLRAVLPEGEEAKSCLSYIVRRLDSPAED</sequence>
<feature type="binding site" evidence="4">
    <location>
        <position position="288"/>
    </location>
    <ligand>
        <name>substrate</name>
    </ligand>
</feature>